<evidence type="ECO:0000313" key="2">
    <source>
        <dbReference type="EMBL" id="GAA5035616.1"/>
    </source>
</evidence>
<keyword evidence="1" id="KW-0472">Membrane</keyword>
<protein>
    <submittedName>
        <fullName evidence="2">DUF2254 domain-containing protein</fullName>
    </submittedName>
</protein>
<feature type="transmembrane region" description="Helical" evidence="1">
    <location>
        <begin position="103"/>
        <end position="122"/>
    </location>
</feature>
<comment type="caution">
    <text evidence="2">The sequence shown here is derived from an EMBL/GenBank/DDBJ whole genome shotgun (WGS) entry which is preliminary data.</text>
</comment>
<proteinExistence type="predicted"/>
<sequence length="410" mass="43896">MASSHHLTAWQRVWRPFWSVPLAIGGLAIAAGIVLPLLDRGLSEHVPYLFQGGSDSARGLLSTIATAMISVTGLVFSITMVVLQLASSQFTPRILGDFLAQRTTQVTLGVFIASFVFSLTVLRSVRGGGDIDSFVPQLSVTTAFLLVIASMGCFIAFIHHITVSIQVSNVISGIGDRAVALADDLYPAGAPEPGGTWSPEVGTPSVPVSSGGHHGVVTEIDVEHLADLARELGVVVVAEVGVGDFLTEHMPLATAWGADVLDDAAVGRVRDGFLLETERTMRQDLAFGIRQLVDIAERALSPGINDPTTAVQAVDELHRILRLLVTRRTHTRYVRDADGRVRLVVRPQVVGDLVDLATEEIVHYGRESLQVPRRLAAMADDLLSVSLPDHRAALERLRDAVATPSADAGR</sequence>
<accession>A0ABP9JPV1</accession>
<dbReference type="RefSeq" id="WP_345509071.1">
    <property type="nucleotide sequence ID" value="NZ_BAABIW010000028.1"/>
</dbReference>
<evidence type="ECO:0000313" key="3">
    <source>
        <dbReference type="Proteomes" id="UP001500427"/>
    </source>
</evidence>
<dbReference type="Proteomes" id="UP001500427">
    <property type="component" value="Unassembled WGS sequence"/>
</dbReference>
<keyword evidence="3" id="KW-1185">Reference proteome</keyword>
<keyword evidence="1" id="KW-0812">Transmembrane</keyword>
<name>A0ABP9JPV1_9MICO</name>
<dbReference type="EMBL" id="BAABIW010000028">
    <property type="protein sequence ID" value="GAA5035616.1"/>
    <property type="molecule type" value="Genomic_DNA"/>
</dbReference>
<feature type="transmembrane region" description="Helical" evidence="1">
    <location>
        <begin position="59"/>
        <end position="83"/>
    </location>
</feature>
<gene>
    <name evidence="2" type="ORF">GCM10023258_37700</name>
</gene>
<keyword evidence="1" id="KW-1133">Transmembrane helix</keyword>
<feature type="transmembrane region" description="Helical" evidence="1">
    <location>
        <begin position="134"/>
        <end position="158"/>
    </location>
</feature>
<dbReference type="InterPro" id="IPR018723">
    <property type="entry name" value="DUF2254_membrane"/>
</dbReference>
<evidence type="ECO:0000256" key="1">
    <source>
        <dbReference type="SAM" id="Phobius"/>
    </source>
</evidence>
<feature type="transmembrane region" description="Helical" evidence="1">
    <location>
        <begin position="20"/>
        <end position="38"/>
    </location>
</feature>
<organism evidence="2 3">
    <name type="scientific">Terrabacter aeriphilus</name>
    <dbReference type="NCBI Taxonomy" id="515662"/>
    <lineage>
        <taxon>Bacteria</taxon>
        <taxon>Bacillati</taxon>
        <taxon>Actinomycetota</taxon>
        <taxon>Actinomycetes</taxon>
        <taxon>Micrococcales</taxon>
        <taxon>Intrasporangiaceae</taxon>
        <taxon>Terrabacter</taxon>
    </lineage>
</organism>
<dbReference type="Pfam" id="PF10011">
    <property type="entry name" value="DUF2254"/>
    <property type="match status" value="1"/>
</dbReference>
<reference evidence="3" key="1">
    <citation type="journal article" date="2019" name="Int. J. Syst. Evol. Microbiol.">
        <title>The Global Catalogue of Microorganisms (GCM) 10K type strain sequencing project: providing services to taxonomists for standard genome sequencing and annotation.</title>
        <authorList>
            <consortium name="The Broad Institute Genomics Platform"/>
            <consortium name="The Broad Institute Genome Sequencing Center for Infectious Disease"/>
            <person name="Wu L."/>
            <person name="Ma J."/>
        </authorList>
    </citation>
    <scope>NUCLEOTIDE SEQUENCE [LARGE SCALE GENOMIC DNA]</scope>
    <source>
        <strain evidence="3">JCM 17687</strain>
    </source>
</reference>